<sequence>MVSSSVIARLSRISILLLLATSAQASHIFLRQAPTCGGKPDLQQCGTGFPSDFCCPTGTSCMSLNSADVQSVICCPTGSDCGIIQTITCDVSQLNATQHPENQLHLSETDGVTLPTCGSTCCPLGYKCQSNMCFKETASPSSSPTTTLPTPSATNPASASQSSSCPAAPVQMDAGFNGSSFAAGFFPGLLIGALGTIGLMWAMKKRRESHNKERFSGDFGHVARQISDPIYDPQHAARTDFMRRGSRSAQPSPNSTADLVYNDKSNGQPVHGLTPRIKSMWDRTPKLNFGFNSGLPSNPAPPPPAIRAGNSQDPYTTPRHTPRRKHRSHRSTRSHHRPEAARTGSTETIDVLMPAPSFLEPPKAHGMRENRFTSDTTNTTFTKLMERAGFDDEGRKEVRNYSSPNPPRI</sequence>
<protein>
    <recommendedName>
        <fullName evidence="6">Mid2 domain-containing protein</fullName>
    </recommendedName>
</protein>
<evidence type="ECO:0000256" key="3">
    <source>
        <dbReference type="SAM" id="SignalP"/>
    </source>
</evidence>
<feature type="chain" id="PRO_5031093732" description="Mid2 domain-containing protein" evidence="3">
    <location>
        <begin position="26"/>
        <end position="409"/>
    </location>
</feature>
<feature type="compositionally biased region" description="Basic and acidic residues" evidence="1">
    <location>
        <begin position="384"/>
        <end position="399"/>
    </location>
</feature>
<feature type="signal peptide" evidence="3">
    <location>
        <begin position="1"/>
        <end position="25"/>
    </location>
</feature>
<evidence type="ECO:0000256" key="1">
    <source>
        <dbReference type="SAM" id="MobiDB-lite"/>
    </source>
</evidence>
<dbReference type="Proteomes" id="UP000663193">
    <property type="component" value="Chromosome 3"/>
</dbReference>
<dbReference type="VEuPathDB" id="FungiDB:JI435_302820"/>
<feature type="region of interest" description="Disordered" evidence="1">
    <location>
        <begin position="140"/>
        <end position="164"/>
    </location>
</feature>
<feature type="transmembrane region" description="Helical" evidence="2">
    <location>
        <begin position="181"/>
        <end position="202"/>
    </location>
</feature>
<keyword evidence="2" id="KW-1133">Transmembrane helix</keyword>
<organism evidence="4 5">
    <name type="scientific">Phaeosphaeria nodorum (strain SN15 / ATCC MYA-4574 / FGSC 10173)</name>
    <name type="common">Glume blotch fungus</name>
    <name type="synonym">Parastagonospora nodorum</name>
    <dbReference type="NCBI Taxonomy" id="321614"/>
    <lineage>
        <taxon>Eukaryota</taxon>
        <taxon>Fungi</taxon>
        <taxon>Dikarya</taxon>
        <taxon>Ascomycota</taxon>
        <taxon>Pezizomycotina</taxon>
        <taxon>Dothideomycetes</taxon>
        <taxon>Pleosporomycetidae</taxon>
        <taxon>Pleosporales</taxon>
        <taxon>Pleosporineae</taxon>
        <taxon>Phaeosphaeriaceae</taxon>
        <taxon>Parastagonospora</taxon>
    </lineage>
</organism>
<evidence type="ECO:0008006" key="6">
    <source>
        <dbReference type="Google" id="ProtNLM"/>
    </source>
</evidence>
<accession>A0A7U2HWY4</accession>
<feature type="compositionally biased region" description="Basic and acidic residues" evidence="1">
    <location>
        <begin position="362"/>
        <end position="372"/>
    </location>
</feature>
<keyword evidence="2" id="KW-0812">Transmembrane</keyword>
<dbReference type="EMBL" id="CP069025">
    <property type="protein sequence ID" value="QRC93673.1"/>
    <property type="molecule type" value="Genomic_DNA"/>
</dbReference>
<reference evidence="5" key="1">
    <citation type="journal article" date="2021" name="BMC Genomics">
        <title>Chromosome-level genome assembly and manually-curated proteome of model necrotroph Parastagonospora nodorum Sn15 reveals a genome-wide trove of candidate effector homologs, and redundancy of virulence-related functions within an accessory chromosome.</title>
        <authorList>
            <person name="Bertazzoni S."/>
            <person name="Jones D.A.B."/>
            <person name="Phan H.T."/>
            <person name="Tan K.-C."/>
            <person name="Hane J.K."/>
        </authorList>
    </citation>
    <scope>NUCLEOTIDE SEQUENCE [LARGE SCALE GENOMIC DNA]</scope>
    <source>
        <strain evidence="5">SN15 / ATCC MYA-4574 / FGSC 10173)</strain>
    </source>
</reference>
<evidence type="ECO:0000313" key="5">
    <source>
        <dbReference type="Proteomes" id="UP000663193"/>
    </source>
</evidence>
<gene>
    <name evidence="4" type="ORF">JI435_302820</name>
</gene>
<dbReference type="AlphaFoldDB" id="A0A7U2HWY4"/>
<evidence type="ECO:0000256" key="2">
    <source>
        <dbReference type="SAM" id="Phobius"/>
    </source>
</evidence>
<dbReference type="OrthoDB" id="5338512at2759"/>
<keyword evidence="2" id="KW-0472">Membrane</keyword>
<feature type="compositionally biased region" description="Polar residues" evidence="1">
    <location>
        <begin position="247"/>
        <end position="268"/>
    </location>
</feature>
<keyword evidence="3" id="KW-0732">Signal</keyword>
<proteinExistence type="predicted"/>
<feature type="compositionally biased region" description="Basic residues" evidence="1">
    <location>
        <begin position="320"/>
        <end position="336"/>
    </location>
</feature>
<keyword evidence="5" id="KW-1185">Reference proteome</keyword>
<evidence type="ECO:0000313" key="4">
    <source>
        <dbReference type="EMBL" id="QRC93673.1"/>
    </source>
</evidence>
<feature type="compositionally biased region" description="Low complexity" evidence="1">
    <location>
        <begin position="373"/>
        <end position="382"/>
    </location>
</feature>
<name>A0A7U2HWY4_PHANO</name>
<feature type="region of interest" description="Disordered" evidence="1">
    <location>
        <begin position="242"/>
        <end position="409"/>
    </location>
</feature>